<keyword evidence="2" id="KW-1185">Reference proteome</keyword>
<dbReference type="Proteomes" id="UP000789920">
    <property type="component" value="Unassembled WGS sequence"/>
</dbReference>
<organism evidence="1 2">
    <name type="scientific">Racocetra persica</name>
    <dbReference type="NCBI Taxonomy" id="160502"/>
    <lineage>
        <taxon>Eukaryota</taxon>
        <taxon>Fungi</taxon>
        <taxon>Fungi incertae sedis</taxon>
        <taxon>Mucoromycota</taxon>
        <taxon>Glomeromycotina</taxon>
        <taxon>Glomeromycetes</taxon>
        <taxon>Diversisporales</taxon>
        <taxon>Gigasporaceae</taxon>
        <taxon>Racocetra</taxon>
    </lineage>
</organism>
<protein>
    <submittedName>
        <fullName evidence="1">17292_t:CDS:1</fullName>
    </submittedName>
</protein>
<dbReference type="EMBL" id="CAJVQC010013572">
    <property type="protein sequence ID" value="CAG8649428.1"/>
    <property type="molecule type" value="Genomic_DNA"/>
</dbReference>
<accession>A0ACA9NCN1</accession>
<reference evidence="1" key="1">
    <citation type="submission" date="2021-06" db="EMBL/GenBank/DDBJ databases">
        <authorList>
            <person name="Kallberg Y."/>
            <person name="Tangrot J."/>
            <person name="Rosling A."/>
        </authorList>
    </citation>
    <scope>NUCLEOTIDE SEQUENCE</scope>
    <source>
        <strain evidence="1">MA461A</strain>
    </source>
</reference>
<sequence>QLNQIVSANGHFESLDVIRVRGKLEHVHQVEIKAKTQYGMLSFDPSGRGRGKNTSVIIHNPTLMEINSVLSNFIYYPNYQSHNISNHDVVRLEISYDDHHMDLEIKIAPTNAGYSYGDSVSHTVDAVSDVFTFLLIFFRNFRQYAKLKFHIAGESAMTKNCVTVMNLESILIGNGLVNPLLQFKSDLPKCANSTQTCYNSSSIAQDCVNAFSQCFKTMINIRPKCKGSACYPDFLDILAYSNSTDDKTELGLILRLTFNYVTQILIAPLLTLVIGIWLFAHNIKPIHDKRIQPANVCEDSMIAIKFNDFKELKRNAEFMYSNIIQNNRMCQGSEQKFCALCYSCLGKERHQRDWNFDCDHVAGVTLLRSSGPKDFIAAFDEPSNTTMGKKR</sequence>
<feature type="non-terminal residue" evidence="1">
    <location>
        <position position="1"/>
    </location>
</feature>
<name>A0ACA9NCN1_9GLOM</name>
<evidence type="ECO:0000313" key="2">
    <source>
        <dbReference type="Proteomes" id="UP000789920"/>
    </source>
</evidence>
<gene>
    <name evidence="1" type="ORF">RPERSI_LOCUS7812</name>
</gene>
<comment type="caution">
    <text evidence="1">The sequence shown here is derived from an EMBL/GenBank/DDBJ whole genome shotgun (WGS) entry which is preliminary data.</text>
</comment>
<evidence type="ECO:0000313" key="1">
    <source>
        <dbReference type="EMBL" id="CAG8649428.1"/>
    </source>
</evidence>
<proteinExistence type="predicted"/>